<dbReference type="PANTHER" id="PTHR31302:SF31">
    <property type="entry name" value="PHOSPHODIESTERASE YAEI"/>
    <property type="match status" value="1"/>
</dbReference>
<protein>
    <submittedName>
        <fullName evidence="5">Metallophosphoesterase</fullName>
    </submittedName>
</protein>
<dbReference type="SUPFAM" id="SSF56300">
    <property type="entry name" value="Metallo-dependent phosphatases"/>
    <property type="match status" value="1"/>
</dbReference>
<name>A0A0P6YGA0_9CHLR</name>
<evidence type="ECO:0000256" key="3">
    <source>
        <dbReference type="SAM" id="Phobius"/>
    </source>
</evidence>
<evidence type="ECO:0000256" key="1">
    <source>
        <dbReference type="ARBA" id="ARBA00022723"/>
    </source>
</evidence>
<proteinExistence type="predicted"/>
<keyword evidence="6" id="KW-1185">Reference proteome</keyword>
<dbReference type="STRING" id="70996.SE18_03530"/>
<dbReference type="PANTHER" id="PTHR31302">
    <property type="entry name" value="TRANSMEMBRANE PROTEIN WITH METALLOPHOSPHOESTERASE DOMAIN-RELATED"/>
    <property type="match status" value="1"/>
</dbReference>
<dbReference type="GO" id="GO:0008758">
    <property type="term" value="F:UDP-2,3-diacylglucosamine hydrolase activity"/>
    <property type="evidence" value="ECO:0007669"/>
    <property type="project" value="TreeGrafter"/>
</dbReference>
<keyword evidence="1" id="KW-0479">Metal-binding</keyword>
<dbReference type="OrthoDB" id="9780884at2"/>
<feature type="transmembrane region" description="Helical" evidence="3">
    <location>
        <begin position="50"/>
        <end position="69"/>
    </location>
</feature>
<sequence length="406" mass="43717">MASSEADSVPQRRARPQRLNRSKIASIVMAWMALCWLIIGSVFYSIIPGGWFSIIGLMLLSYIPLLFVARSFGGPVAPSAHLRLWGFRPFWYSQLLLPLMAMGGLVGLIIGLPFHSSSIVGRSLAGGIGLIYLAGIGLAYFGSRRLAVRELTANLPQLPSELAGLKIVQISDTHVGPHTSRRHLRNVVEAIEAAKPDLIVMTGDQVDDYVDDVKPFAAAFGQLSAPLGVVAIAGNHDVYAGWDGVRAGLEAIGIKVLVNQATAFNYRGVRWWLAGTGDPAGTYVASGRESVAPDIAKTLAKIPANDFHVVLAHNPALWPALAERNVPLTLSGHTHYGQFAIPKLGWSMASAFLEHAMGHYQQAQSLLYINPGTNYWGIPFRLGTKPEVTVITLQPSPTASISESKA</sequence>
<dbReference type="InterPro" id="IPR051158">
    <property type="entry name" value="Metallophosphoesterase_sf"/>
</dbReference>
<dbReference type="GO" id="GO:0046872">
    <property type="term" value="F:metal ion binding"/>
    <property type="evidence" value="ECO:0007669"/>
    <property type="project" value="UniProtKB-KW"/>
</dbReference>
<dbReference type="CDD" id="cd07385">
    <property type="entry name" value="MPP_YkuE_C"/>
    <property type="match status" value="1"/>
</dbReference>
<dbReference type="AlphaFoldDB" id="A0A0P6YGA0"/>
<dbReference type="Proteomes" id="UP000050277">
    <property type="component" value="Unassembled WGS sequence"/>
</dbReference>
<comment type="caution">
    <text evidence="5">The sequence shown here is derived from an EMBL/GenBank/DDBJ whole genome shotgun (WGS) entry which is preliminary data.</text>
</comment>
<dbReference type="GO" id="GO:0016020">
    <property type="term" value="C:membrane"/>
    <property type="evidence" value="ECO:0007669"/>
    <property type="project" value="GOC"/>
</dbReference>
<reference evidence="5 6" key="1">
    <citation type="submission" date="2015-07" db="EMBL/GenBank/DDBJ databases">
        <title>Whole genome sequence of Herpetosiphon geysericola DSM 7119.</title>
        <authorList>
            <person name="Hemp J."/>
            <person name="Ward L.M."/>
            <person name="Pace L.A."/>
            <person name="Fischer W.W."/>
        </authorList>
    </citation>
    <scope>NUCLEOTIDE SEQUENCE [LARGE SCALE GENOMIC DNA]</scope>
    <source>
        <strain evidence="5 6">DSM 7119</strain>
    </source>
</reference>
<evidence type="ECO:0000313" key="5">
    <source>
        <dbReference type="EMBL" id="KPL91225.1"/>
    </source>
</evidence>
<feature type="transmembrane region" description="Helical" evidence="3">
    <location>
        <begin position="90"/>
        <end position="113"/>
    </location>
</feature>
<dbReference type="GO" id="GO:0009245">
    <property type="term" value="P:lipid A biosynthetic process"/>
    <property type="evidence" value="ECO:0007669"/>
    <property type="project" value="TreeGrafter"/>
</dbReference>
<keyword evidence="3" id="KW-0812">Transmembrane</keyword>
<dbReference type="EMBL" id="LGKP01000007">
    <property type="protein sequence ID" value="KPL91225.1"/>
    <property type="molecule type" value="Genomic_DNA"/>
</dbReference>
<evidence type="ECO:0000313" key="6">
    <source>
        <dbReference type="Proteomes" id="UP000050277"/>
    </source>
</evidence>
<evidence type="ECO:0000259" key="4">
    <source>
        <dbReference type="Pfam" id="PF00149"/>
    </source>
</evidence>
<dbReference type="InterPro" id="IPR029052">
    <property type="entry name" value="Metallo-depent_PP-like"/>
</dbReference>
<feature type="transmembrane region" description="Helical" evidence="3">
    <location>
        <begin position="24"/>
        <end position="44"/>
    </location>
</feature>
<dbReference type="Gene3D" id="3.60.21.10">
    <property type="match status" value="1"/>
</dbReference>
<accession>A0A0P6YGA0</accession>
<keyword evidence="3" id="KW-0472">Membrane</keyword>
<feature type="transmembrane region" description="Helical" evidence="3">
    <location>
        <begin position="119"/>
        <end position="141"/>
    </location>
</feature>
<dbReference type="RefSeq" id="WP_054533039.1">
    <property type="nucleotide sequence ID" value="NZ_LGKP01000007.1"/>
</dbReference>
<gene>
    <name evidence="5" type="ORF">SE18_03530</name>
</gene>
<keyword evidence="3" id="KW-1133">Transmembrane helix</keyword>
<keyword evidence="2" id="KW-0378">Hydrolase</keyword>
<organism evidence="5 6">
    <name type="scientific">Herpetosiphon geysericola</name>
    <dbReference type="NCBI Taxonomy" id="70996"/>
    <lineage>
        <taxon>Bacteria</taxon>
        <taxon>Bacillati</taxon>
        <taxon>Chloroflexota</taxon>
        <taxon>Chloroflexia</taxon>
        <taxon>Herpetosiphonales</taxon>
        <taxon>Herpetosiphonaceae</taxon>
        <taxon>Herpetosiphon</taxon>
    </lineage>
</organism>
<evidence type="ECO:0000256" key="2">
    <source>
        <dbReference type="ARBA" id="ARBA00022801"/>
    </source>
</evidence>
<dbReference type="InterPro" id="IPR004843">
    <property type="entry name" value="Calcineurin-like_PHP"/>
</dbReference>
<dbReference type="Pfam" id="PF00149">
    <property type="entry name" value="Metallophos"/>
    <property type="match status" value="1"/>
</dbReference>
<feature type="domain" description="Calcineurin-like phosphoesterase" evidence="4">
    <location>
        <begin position="165"/>
        <end position="336"/>
    </location>
</feature>